<keyword evidence="5" id="KW-1133">Transmembrane helix</keyword>
<evidence type="ECO:0000256" key="7">
    <source>
        <dbReference type="ARBA" id="ARBA00023180"/>
    </source>
</evidence>
<keyword evidence="6" id="KW-0472">Membrane</keyword>
<dbReference type="GO" id="GO:0007156">
    <property type="term" value="P:homophilic cell adhesion via plasma membrane adhesion molecules"/>
    <property type="evidence" value="ECO:0007669"/>
    <property type="project" value="InterPro"/>
</dbReference>
<evidence type="ECO:0000256" key="5">
    <source>
        <dbReference type="ARBA" id="ARBA00022989"/>
    </source>
</evidence>
<evidence type="ECO:0000256" key="1">
    <source>
        <dbReference type="ARBA" id="ARBA00004167"/>
    </source>
</evidence>
<dbReference type="InterPro" id="IPR002126">
    <property type="entry name" value="Cadherin-like_dom"/>
</dbReference>
<dbReference type="Gene3D" id="2.60.40.60">
    <property type="entry name" value="Cadherins"/>
    <property type="match status" value="4"/>
</dbReference>
<dbReference type="InterPro" id="IPR015919">
    <property type="entry name" value="Cadherin-like_sf"/>
</dbReference>
<dbReference type="PROSITE" id="PS00232">
    <property type="entry name" value="CADHERIN_1"/>
    <property type="match status" value="2"/>
</dbReference>
<dbReference type="SUPFAM" id="SSF49313">
    <property type="entry name" value="Cadherin-like"/>
    <property type="match status" value="4"/>
</dbReference>
<reference evidence="10" key="2">
    <citation type="submission" date="2023-05" db="EMBL/GenBank/DDBJ databases">
        <authorList>
            <person name="Fouks B."/>
        </authorList>
    </citation>
    <scope>NUCLEOTIDE SEQUENCE</scope>
    <source>
        <strain evidence="10">Stay&amp;Tobe</strain>
        <tissue evidence="10">Testes</tissue>
    </source>
</reference>
<evidence type="ECO:0000256" key="3">
    <source>
        <dbReference type="ARBA" id="ARBA00022737"/>
    </source>
</evidence>
<dbReference type="SMART" id="SM00112">
    <property type="entry name" value="CA"/>
    <property type="match status" value="4"/>
</dbReference>
<keyword evidence="2" id="KW-0812">Transmembrane</keyword>
<keyword evidence="7" id="KW-0325">Glycoprotein</keyword>
<dbReference type="InterPro" id="IPR050174">
    <property type="entry name" value="Protocadherin/Cadherin-CA"/>
</dbReference>
<keyword evidence="11" id="KW-1185">Reference proteome</keyword>
<feature type="domain" description="Cadherin" evidence="9">
    <location>
        <begin position="251"/>
        <end position="376"/>
    </location>
</feature>
<evidence type="ECO:0000256" key="4">
    <source>
        <dbReference type="ARBA" id="ARBA00022837"/>
    </source>
</evidence>
<accession>A0AAD8E3T9</accession>
<evidence type="ECO:0000256" key="2">
    <source>
        <dbReference type="ARBA" id="ARBA00022692"/>
    </source>
</evidence>
<protein>
    <recommendedName>
        <fullName evidence="9">Cadherin domain-containing protein</fullName>
    </recommendedName>
</protein>
<dbReference type="GO" id="GO:0060429">
    <property type="term" value="P:epithelium development"/>
    <property type="evidence" value="ECO:0007669"/>
    <property type="project" value="UniProtKB-ARBA"/>
</dbReference>
<feature type="non-terminal residue" evidence="10">
    <location>
        <position position="1"/>
    </location>
</feature>
<name>A0AAD8E3T9_DIPPU</name>
<dbReference type="Pfam" id="PF00028">
    <property type="entry name" value="Cadherin"/>
    <property type="match status" value="2"/>
</dbReference>
<dbReference type="FunFam" id="2.60.40.60:FF:000020">
    <property type="entry name" value="Dachsous cadherin-related 1b"/>
    <property type="match status" value="1"/>
</dbReference>
<dbReference type="PANTHER" id="PTHR24028">
    <property type="entry name" value="CADHERIN-87A"/>
    <property type="match status" value="1"/>
</dbReference>
<dbReference type="AlphaFoldDB" id="A0AAD8E3T9"/>
<reference evidence="10" key="1">
    <citation type="journal article" date="2023" name="IScience">
        <title>Live-bearing cockroach genome reveals convergent evolutionary mechanisms linked to viviparity in insects and beyond.</title>
        <authorList>
            <person name="Fouks B."/>
            <person name="Harrison M.C."/>
            <person name="Mikhailova A.A."/>
            <person name="Marchal E."/>
            <person name="English S."/>
            <person name="Carruthers M."/>
            <person name="Jennings E.C."/>
            <person name="Chiamaka E.L."/>
            <person name="Frigard R.A."/>
            <person name="Pippel M."/>
            <person name="Attardo G.M."/>
            <person name="Benoit J.B."/>
            <person name="Bornberg-Bauer E."/>
            <person name="Tobe S.S."/>
        </authorList>
    </citation>
    <scope>NUCLEOTIDE SEQUENCE</scope>
    <source>
        <strain evidence="10">Stay&amp;Tobe</strain>
    </source>
</reference>
<dbReference type="GO" id="GO:0005886">
    <property type="term" value="C:plasma membrane"/>
    <property type="evidence" value="ECO:0007669"/>
    <property type="project" value="InterPro"/>
</dbReference>
<keyword evidence="3" id="KW-0677">Repeat</keyword>
<feature type="domain" description="Cadherin" evidence="9">
    <location>
        <begin position="376"/>
        <end position="485"/>
    </location>
</feature>
<evidence type="ECO:0000256" key="6">
    <source>
        <dbReference type="ARBA" id="ARBA00023136"/>
    </source>
</evidence>
<comment type="caution">
    <text evidence="10">The sequence shown here is derived from an EMBL/GenBank/DDBJ whole genome shotgun (WGS) entry which is preliminary data.</text>
</comment>
<gene>
    <name evidence="10" type="ORF">L9F63_007511</name>
</gene>
<sequence length="503" mass="55472">DKGGNVGTQEMMVQVNAVNKNIPTFSPLTVEEDIDEGFSGVISFKNGPLTVTDRDSGQDGQFNIYLRNVSAGECFQAFGVIPSQGYLSVDDVKLTATNPNLLDYEDVNCRTLLFQIVAEEINNSSRAGIVEVTINIQDINDNAPNFDENPYTFTVDENKEIGTYVGTVFADDEDENDSVEYSLSSVNFLNVDENGNITTAMKFDYESQSQVILTVTAKDTGSNFGYSQIILNVNDVNDVKPQLSMPNSPPSVVENSPTDTDLNSDIKATDVDTTANLLLSINWVNSRATKQGRSIENSEFEGCIKLDIEDSGYTNVSIAKVLVSDYKLLDRETFDTLYLEIQVEDHNTAAEYETNRFATATLTITIIDENDTPPEFTNIDEITIRESTDPNVSIGFVTATDADENNTITYSILCGDPSKEYLAINKETGRILTGPEEIDYEGLPTPADSNDLRDLNCTVFASDTNCHLLELTIKVMDINDNTPYITGIKGDYSTTIELDEKNR</sequence>
<evidence type="ECO:0000313" key="10">
    <source>
        <dbReference type="EMBL" id="KAJ9575577.1"/>
    </source>
</evidence>
<feature type="domain" description="Cadherin" evidence="9">
    <location>
        <begin position="22"/>
        <end position="146"/>
    </location>
</feature>
<dbReference type="PANTHER" id="PTHR24028:SF328">
    <property type="entry name" value="CADHERIN-3"/>
    <property type="match status" value="1"/>
</dbReference>
<dbReference type="GO" id="GO:0009653">
    <property type="term" value="P:anatomical structure morphogenesis"/>
    <property type="evidence" value="ECO:0007669"/>
    <property type="project" value="UniProtKB-ARBA"/>
</dbReference>
<dbReference type="Proteomes" id="UP001233999">
    <property type="component" value="Unassembled WGS sequence"/>
</dbReference>
<organism evidence="10 11">
    <name type="scientific">Diploptera punctata</name>
    <name type="common">Pacific beetle cockroach</name>
    <dbReference type="NCBI Taxonomy" id="6984"/>
    <lineage>
        <taxon>Eukaryota</taxon>
        <taxon>Metazoa</taxon>
        <taxon>Ecdysozoa</taxon>
        <taxon>Arthropoda</taxon>
        <taxon>Hexapoda</taxon>
        <taxon>Insecta</taxon>
        <taxon>Pterygota</taxon>
        <taxon>Neoptera</taxon>
        <taxon>Polyneoptera</taxon>
        <taxon>Dictyoptera</taxon>
        <taxon>Blattodea</taxon>
        <taxon>Blaberoidea</taxon>
        <taxon>Blaberidae</taxon>
        <taxon>Diplopterinae</taxon>
        <taxon>Diploptera</taxon>
    </lineage>
</organism>
<comment type="subcellular location">
    <subcellularLocation>
        <location evidence="1">Membrane</location>
        <topology evidence="1">Single-pass membrane protein</topology>
    </subcellularLocation>
</comment>
<evidence type="ECO:0000313" key="11">
    <source>
        <dbReference type="Proteomes" id="UP001233999"/>
    </source>
</evidence>
<dbReference type="GO" id="GO:0005509">
    <property type="term" value="F:calcium ion binding"/>
    <property type="evidence" value="ECO:0007669"/>
    <property type="project" value="UniProtKB-UniRule"/>
</dbReference>
<evidence type="ECO:0000259" key="9">
    <source>
        <dbReference type="PROSITE" id="PS50268"/>
    </source>
</evidence>
<dbReference type="InterPro" id="IPR020894">
    <property type="entry name" value="Cadherin_CS"/>
</dbReference>
<evidence type="ECO:0000256" key="8">
    <source>
        <dbReference type="PROSITE-ProRule" id="PRU00043"/>
    </source>
</evidence>
<dbReference type="PROSITE" id="PS50268">
    <property type="entry name" value="CADHERIN_2"/>
    <property type="match status" value="4"/>
</dbReference>
<feature type="domain" description="Cadherin" evidence="9">
    <location>
        <begin position="147"/>
        <end position="243"/>
    </location>
</feature>
<dbReference type="EMBL" id="JASPKZ010009828">
    <property type="protein sequence ID" value="KAJ9575577.1"/>
    <property type="molecule type" value="Genomic_DNA"/>
</dbReference>
<keyword evidence="4 8" id="KW-0106">Calcium</keyword>
<dbReference type="CDD" id="cd11304">
    <property type="entry name" value="Cadherin_repeat"/>
    <property type="match status" value="4"/>
</dbReference>
<dbReference type="PRINTS" id="PR00205">
    <property type="entry name" value="CADHERIN"/>
</dbReference>
<proteinExistence type="predicted"/>